<comment type="caution">
    <text evidence="8">The sequence shown here is derived from an EMBL/GenBank/DDBJ whole genome shotgun (WGS) entry which is preliminary data.</text>
</comment>
<dbReference type="GO" id="GO:0006508">
    <property type="term" value="P:proteolysis"/>
    <property type="evidence" value="ECO:0007669"/>
    <property type="project" value="UniProtKB-KW"/>
</dbReference>
<dbReference type="GO" id="GO:0016811">
    <property type="term" value="F:hydrolase activity, acting on carbon-nitrogen (but not peptide) bonds, in linear amides"/>
    <property type="evidence" value="ECO:0007669"/>
    <property type="project" value="UniProtKB-ARBA"/>
</dbReference>
<gene>
    <name evidence="8" type="ORF">F0919_02285</name>
</gene>
<dbReference type="RefSeq" id="WP_150031093.1">
    <property type="nucleotide sequence ID" value="NZ_VWSH01000001.1"/>
</dbReference>
<keyword evidence="1" id="KW-0645">Protease</keyword>
<evidence type="ECO:0000313" key="9">
    <source>
        <dbReference type="Proteomes" id="UP000323632"/>
    </source>
</evidence>
<dbReference type="PANTHER" id="PTHR10188">
    <property type="entry name" value="L-ASPARAGINASE"/>
    <property type="match status" value="1"/>
</dbReference>
<evidence type="ECO:0000256" key="7">
    <source>
        <dbReference type="PIRSR" id="PIRSR600246-3"/>
    </source>
</evidence>
<feature type="binding site" evidence="6">
    <location>
        <begin position="202"/>
        <end position="205"/>
    </location>
    <ligand>
        <name>substrate</name>
    </ligand>
</feature>
<organism evidence="8 9">
    <name type="scientific">Taibaiella lutea</name>
    <dbReference type="NCBI Taxonomy" id="2608001"/>
    <lineage>
        <taxon>Bacteria</taxon>
        <taxon>Pseudomonadati</taxon>
        <taxon>Bacteroidota</taxon>
        <taxon>Chitinophagia</taxon>
        <taxon>Chitinophagales</taxon>
        <taxon>Chitinophagaceae</taxon>
        <taxon>Taibaiella</taxon>
    </lineage>
</organism>
<proteinExistence type="predicted"/>
<evidence type="ECO:0000256" key="1">
    <source>
        <dbReference type="ARBA" id="ARBA00022670"/>
    </source>
</evidence>
<dbReference type="EMBL" id="VWSH01000001">
    <property type="protein sequence ID" value="KAA5536516.1"/>
    <property type="molecule type" value="Genomic_DNA"/>
</dbReference>
<dbReference type="GO" id="GO:0008233">
    <property type="term" value="F:peptidase activity"/>
    <property type="evidence" value="ECO:0007669"/>
    <property type="project" value="UniProtKB-KW"/>
</dbReference>
<reference evidence="8 9" key="1">
    <citation type="submission" date="2019-09" db="EMBL/GenBank/DDBJ databases">
        <title>Genome sequence and assembly of Taibaiella sp.</title>
        <authorList>
            <person name="Chhetri G."/>
        </authorList>
    </citation>
    <scope>NUCLEOTIDE SEQUENCE [LARGE SCALE GENOMIC DNA]</scope>
    <source>
        <strain evidence="8 9">KVB11</strain>
    </source>
</reference>
<dbReference type="CDD" id="cd04701">
    <property type="entry name" value="Asparaginase_2"/>
    <property type="match status" value="1"/>
</dbReference>
<feature type="active site" description="Nucleophile" evidence="5">
    <location>
        <position position="174"/>
    </location>
</feature>
<dbReference type="SUPFAM" id="SSF56235">
    <property type="entry name" value="N-terminal nucleophile aminohydrolases (Ntn hydrolases)"/>
    <property type="match status" value="1"/>
</dbReference>
<keyword evidence="9" id="KW-1185">Reference proteome</keyword>
<dbReference type="Pfam" id="PF01112">
    <property type="entry name" value="Asparaginase_2"/>
    <property type="match status" value="1"/>
</dbReference>
<protein>
    <recommendedName>
        <fullName evidence="4">Isoaspartyl peptidase</fullName>
    </recommendedName>
</protein>
<dbReference type="AlphaFoldDB" id="A0A5M6CND2"/>
<name>A0A5M6CND2_9BACT</name>
<evidence type="ECO:0000256" key="2">
    <source>
        <dbReference type="ARBA" id="ARBA00022801"/>
    </source>
</evidence>
<dbReference type="FunFam" id="3.60.20.30:FF:000001">
    <property type="entry name" value="Isoaspartyl peptidase/L-asparaginase"/>
    <property type="match status" value="1"/>
</dbReference>
<keyword evidence="3" id="KW-0068">Autocatalytic cleavage</keyword>
<keyword evidence="2" id="KW-0378">Hydrolase</keyword>
<dbReference type="InterPro" id="IPR029055">
    <property type="entry name" value="Ntn_hydrolases_N"/>
</dbReference>
<dbReference type="InterPro" id="IPR000246">
    <property type="entry name" value="Peptidase_T2"/>
</dbReference>
<dbReference type="PANTHER" id="PTHR10188:SF6">
    <property type="entry name" value="N(4)-(BETA-N-ACETYLGLUCOSAMINYL)-L-ASPARAGINASE"/>
    <property type="match status" value="1"/>
</dbReference>
<feature type="binding site" evidence="6">
    <location>
        <begin position="225"/>
        <end position="228"/>
    </location>
    <ligand>
        <name>substrate</name>
    </ligand>
</feature>
<evidence type="ECO:0000256" key="5">
    <source>
        <dbReference type="PIRSR" id="PIRSR600246-1"/>
    </source>
</evidence>
<dbReference type="Proteomes" id="UP000323632">
    <property type="component" value="Unassembled WGS sequence"/>
</dbReference>
<evidence type="ECO:0000313" key="8">
    <source>
        <dbReference type="EMBL" id="KAA5536516.1"/>
    </source>
</evidence>
<evidence type="ECO:0000256" key="4">
    <source>
        <dbReference type="ARBA" id="ARBA00069124"/>
    </source>
</evidence>
<accession>A0A5M6CND2</accession>
<dbReference type="Gene3D" id="3.60.20.30">
    <property type="entry name" value="(Glycosyl)asparaginase"/>
    <property type="match status" value="1"/>
</dbReference>
<sequence>MFAIALHGGAGTVERHLLNEEKQKQYEDGMKAAVDAGYEVLNNGGSSLDAVVAAVQSLEDCPLFNAGKGAVFNHEGRHEMDASLMNGLNREAGAVASVRNVKNPVLLAKAIMEKSEHVFMAGDGAEIFAKKHGIAFEPDEYFFDAFRYEQYKAALATDRVQLDHSVAGDRKFSTVGAVALDKYGNISAATSTGGMTNKKFGRVGDTPMIGAGTYANNETCAVSCTGHGELFIRQVVAHQVHCMMKYKGVSLEEACEQVVMKDLVEIEGEGGLIAIDTKGNIAFSFNSSGMYRGYKKSDGTEGVAIYR</sequence>
<evidence type="ECO:0000256" key="6">
    <source>
        <dbReference type="PIRSR" id="PIRSR600246-2"/>
    </source>
</evidence>
<feature type="site" description="Cleavage; by autolysis" evidence="7">
    <location>
        <begin position="173"/>
        <end position="174"/>
    </location>
</feature>
<evidence type="ECO:0000256" key="3">
    <source>
        <dbReference type="ARBA" id="ARBA00022813"/>
    </source>
</evidence>